<comment type="caution">
    <text evidence="2">The sequence shown here is derived from an EMBL/GenBank/DDBJ whole genome shotgun (WGS) entry which is preliminary data.</text>
</comment>
<keyword evidence="3" id="KW-1185">Reference proteome</keyword>
<reference evidence="2 3" key="1">
    <citation type="submission" date="2019-05" db="EMBL/GenBank/DDBJ databases">
        <title>Another draft genome of Portunus trituberculatus and its Hox gene families provides insights of decapod evolution.</title>
        <authorList>
            <person name="Jeong J.-H."/>
            <person name="Song I."/>
            <person name="Kim S."/>
            <person name="Choi T."/>
            <person name="Kim D."/>
            <person name="Ryu S."/>
            <person name="Kim W."/>
        </authorList>
    </citation>
    <scope>NUCLEOTIDE SEQUENCE [LARGE SCALE GENOMIC DNA]</scope>
    <source>
        <tissue evidence="2">Muscle</tissue>
    </source>
</reference>
<evidence type="ECO:0000256" key="1">
    <source>
        <dbReference type="SAM" id="MobiDB-lite"/>
    </source>
</evidence>
<sequence length="61" mass="7312">MTPKLAVKVLPQPHTNRATRARYRVRPMHNFNLRMRRAVEPLETLTSGNKERKKKNIKQFR</sequence>
<feature type="compositionally biased region" description="Basic residues" evidence="1">
    <location>
        <begin position="51"/>
        <end position="61"/>
    </location>
</feature>
<dbReference type="EMBL" id="VSRR010004238">
    <property type="protein sequence ID" value="MPC39038.1"/>
    <property type="molecule type" value="Genomic_DNA"/>
</dbReference>
<proteinExistence type="predicted"/>
<evidence type="ECO:0000313" key="2">
    <source>
        <dbReference type="EMBL" id="MPC39038.1"/>
    </source>
</evidence>
<evidence type="ECO:0000313" key="3">
    <source>
        <dbReference type="Proteomes" id="UP000324222"/>
    </source>
</evidence>
<protein>
    <submittedName>
        <fullName evidence="2">Uncharacterized protein</fullName>
    </submittedName>
</protein>
<dbReference type="Proteomes" id="UP000324222">
    <property type="component" value="Unassembled WGS sequence"/>
</dbReference>
<organism evidence="2 3">
    <name type="scientific">Portunus trituberculatus</name>
    <name type="common">Swimming crab</name>
    <name type="synonym">Neptunus trituberculatus</name>
    <dbReference type="NCBI Taxonomy" id="210409"/>
    <lineage>
        <taxon>Eukaryota</taxon>
        <taxon>Metazoa</taxon>
        <taxon>Ecdysozoa</taxon>
        <taxon>Arthropoda</taxon>
        <taxon>Crustacea</taxon>
        <taxon>Multicrustacea</taxon>
        <taxon>Malacostraca</taxon>
        <taxon>Eumalacostraca</taxon>
        <taxon>Eucarida</taxon>
        <taxon>Decapoda</taxon>
        <taxon>Pleocyemata</taxon>
        <taxon>Brachyura</taxon>
        <taxon>Eubrachyura</taxon>
        <taxon>Portunoidea</taxon>
        <taxon>Portunidae</taxon>
        <taxon>Portuninae</taxon>
        <taxon>Portunus</taxon>
    </lineage>
</organism>
<feature type="region of interest" description="Disordered" evidence="1">
    <location>
        <begin position="42"/>
        <end position="61"/>
    </location>
</feature>
<dbReference type="AlphaFoldDB" id="A0A5B7F191"/>
<name>A0A5B7F191_PORTR</name>
<gene>
    <name evidence="2" type="ORF">E2C01_032557</name>
</gene>
<accession>A0A5B7F191</accession>